<evidence type="ECO:0000256" key="3">
    <source>
        <dbReference type="SAM" id="Coils"/>
    </source>
</evidence>
<dbReference type="Proteomes" id="UP000175669">
    <property type="component" value="Unassembled WGS sequence"/>
</dbReference>
<dbReference type="Pfam" id="PF25954">
    <property type="entry name" value="Beta-barrel_RND_2"/>
    <property type="match status" value="1"/>
</dbReference>
<dbReference type="OrthoDB" id="9791520at2"/>
<feature type="region of interest" description="Disordered" evidence="4">
    <location>
        <begin position="329"/>
        <end position="353"/>
    </location>
</feature>
<feature type="coiled-coil region" evidence="3">
    <location>
        <begin position="98"/>
        <end position="189"/>
    </location>
</feature>
<feature type="domain" description="Multidrug resistance protein MdtA-like barrel-sandwich hybrid" evidence="6">
    <location>
        <begin position="71"/>
        <end position="224"/>
    </location>
</feature>
<dbReference type="InterPro" id="IPR058625">
    <property type="entry name" value="MdtA-like_BSH"/>
</dbReference>
<dbReference type="Pfam" id="PF25917">
    <property type="entry name" value="BSH_RND"/>
    <property type="match status" value="1"/>
</dbReference>
<name>A0A1E8CL24_9GAMM</name>
<feature type="domain" description="Multidrug resistance protein MdtA-like alpha-helical hairpin" evidence="5">
    <location>
        <begin position="118"/>
        <end position="193"/>
    </location>
</feature>
<dbReference type="GO" id="GO:0019898">
    <property type="term" value="C:extrinsic component of membrane"/>
    <property type="evidence" value="ECO:0007669"/>
    <property type="project" value="InterPro"/>
</dbReference>
<dbReference type="PANTHER" id="PTHR30469:SF33">
    <property type="entry name" value="SLR1207 PROTEIN"/>
    <property type="match status" value="1"/>
</dbReference>
<gene>
    <name evidence="8" type="ORF">PHACT_07410</name>
</gene>
<dbReference type="Pfam" id="PF25876">
    <property type="entry name" value="HH_MFP_RND"/>
    <property type="match status" value="1"/>
</dbReference>
<keyword evidence="2 3" id="KW-0175">Coiled coil</keyword>
<dbReference type="SUPFAM" id="SSF111369">
    <property type="entry name" value="HlyD-like secretion proteins"/>
    <property type="match status" value="1"/>
</dbReference>
<evidence type="ECO:0000256" key="2">
    <source>
        <dbReference type="ARBA" id="ARBA00023054"/>
    </source>
</evidence>
<reference evidence="9" key="1">
    <citation type="submission" date="2016-07" db="EMBL/GenBank/DDBJ databases">
        <authorList>
            <person name="Florea S."/>
            <person name="Webb J.S."/>
            <person name="Jaromczyk J."/>
            <person name="Schardl C.L."/>
        </authorList>
    </citation>
    <scope>NUCLEOTIDE SEQUENCE [LARGE SCALE GENOMIC DNA]</scope>
    <source>
        <strain evidence="9">KCTC 42131</strain>
    </source>
</reference>
<dbReference type="GO" id="GO:1990195">
    <property type="term" value="C:macrolide transmembrane transporter complex"/>
    <property type="evidence" value="ECO:0007669"/>
    <property type="project" value="InterPro"/>
</dbReference>
<dbReference type="InterPro" id="IPR006143">
    <property type="entry name" value="RND_pump_MFP"/>
</dbReference>
<evidence type="ECO:0000256" key="1">
    <source>
        <dbReference type="ARBA" id="ARBA00009477"/>
    </source>
</evidence>
<dbReference type="STRING" id="1524254.PHACT_07410"/>
<evidence type="ECO:0000259" key="7">
    <source>
        <dbReference type="Pfam" id="PF25954"/>
    </source>
</evidence>
<protein>
    <submittedName>
        <fullName evidence="8">Uncharacterized protein</fullName>
    </submittedName>
</protein>
<evidence type="ECO:0000313" key="8">
    <source>
        <dbReference type="EMBL" id="OFE12985.1"/>
    </source>
</evidence>
<dbReference type="NCBIfam" id="TIGR01730">
    <property type="entry name" value="RND_mfp"/>
    <property type="match status" value="1"/>
</dbReference>
<proteinExistence type="inferred from homology"/>
<organism evidence="8 9">
    <name type="scientific">Pseudohongiella acticola</name>
    <dbReference type="NCBI Taxonomy" id="1524254"/>
    <lineage>
        <taxon>Bacteria</taxon>
        <taxon>Pseudomonadati</taxon>
        <taxon>Pseudomonadota</taxon>
        <taxon>Gammaproteobacteria</taxon>
        <taxon>Pseudomonadales</taxon>
        <taxon>Pseudohongiellaceae</taxon>
        <taxon>Pseudohongiella</taxon>
    </lineage>
</organism>
<dbReference type="Gene3D" id="2.40.30.170">
    <property type="match status" value="1"/>
</dbReference>
<dbReference type="Gene3D" id="6.10.140.1990">
    <property type="match status" value="1"/>
</dbReference>
<dbReference type="InterPro" id="IPR030190">
    <property type="entry name" value="MacA_alpha-hairpin_sf"/>
</dbReference>
<dbReference type="InterPro" id="IPR058624">
    <property type="entry name" value="MdtA-like_HH"/>
</dbReference>
<feature type="compositionally biased region" description="Basic and acidic residues" evidence="4">
    <location>
        <begin position="329"/>
        <end position="339"/>
    </location>
</feature>
<dbReference type="PANTHER" id="PTHR30469">
    <property type="entry name" value="MULTIDRUG RESISTANCE PROTEIN MDTA"/>
    <property type="match status" value="1"/>
</dbReference>
<evidence type="ECO:0000313" key="9">
    <source>
        <dbReference type="Proteomes" id="UP000175669"/>
    </source>
</evidence>
<comment type="similarity">
    <text evidence="1">Belongs to the membrane fusion protein (MFP) (TC 8.A.1) family.</text>
</comment>
<evidence type="ECO:0000256" key="4">
    <source>
        <dbReference type="SAM" id="MobiDB-lite"/>
    </source>
</evidence>
<dbReference type="AlphaFoldDB" id="A0A1E8CL24"/>
<dbReference type="GO" id="GO:1990961">
    <property type="term" value="P:xenobiotic detoxification by transmembrane export across the plasma membrane"/>
    <property type="evidence" value="ECO:0007669"/>
    <property type="project" value="InterPro"/>
</dbReference>
<accession>A0A1E8CL24</accession>
<dbReference type="GO" id="GO:0030313">
    <property type="term" value="C:cell envelope"/>
    <property type="evidence" value="ECO:0007669"/>
    <property type="project" value="UniProtKB-SubCell"/>
</dbReference>
<dbReference type="EMBL" id="MASR01000001">
    <property type="protein sequence ID" value="OFE12985.1"/>
    <property type="molecule type" value="Genomic_DNA"/>
</dbReference>
<dbReference type="GO" id="GO:0015562">
    <property type="term" value="F:efflux transmembrane transporter activity"/>
    <property type="evidence" value="ECO:0007669"/>
    <property type="project" value="TreeGrafter"/>
</dbReference>
<feature type="domain" description="CusB-like beta-barrel" evidence="7">
    <location>
        <begin position="234"/>
        <end position="308"/>
    </location>
</feature>
<dbReference type="GO" id="GO:1990281">
    <property type="term" value="C:efflux pump complex"/>
    <property type="evidence" value="ECO:0007669"/>
    <property type="project" value="TreeGrafter"/>
</dbReference>
<evidence type="ECO:0000259" key="5">
    <source>
        <dbReference type="Pfam" id="PF25876"/>
    </source>
</evidence>
<keyword evidence="9" id="KW-1185">Reference proteome</keyword>
<dbReference type="Gene3D" id="2.40.50.100">
    <property type="match status" value="1"/>
</dbReference>
<sequence length="441" mass="46985">MNNSGRPGSNKGKRNLWLLTCAVVMVVLILLRTQQGSSEEVQDQALLATVNIGSIENTIAAAGSLQPSDYVDVGAQVSGQLQRLYVEIGDIVSEGQLLAEIDARVQEARVEASRASIESLESQIASRQATLELARSNAKRQARLNTQNATSQLDYDNAMVALATAESNVIQLQKQIEQSQASLESEATELEFTRIYAPMAGTVVSIAMEEGRTLNASQSAPTILRIADLGTMTVEADISEADIGDIKPGMEVYFTTLGGGQRRWYGSVRQILPTPTIESNVVLYTGLFDVENTDGSLLPEMTAQVFFITASARDVLTVPLGAITLLDAPRRRTPAERDSAASGDSPPATENALPREVMASIMTAARERGITPRPALATVIDANGTEVQKQLMIGVSSRVSAEVLAGLEAGDQVVAGIIQRQQASQAARQNSPTGGFRPGGF</sequence>
<dbReference type="InterPro" id="IPR058792">
    <property type="entry name" value="Beta-barrel_RND_2"/>
</dbReference>
<comment type="caution">
    <text evidence="8">The sequence shown here is derived from an EMBL/GenBank/DDBJ whole genome shotgun (WGS) entry which is preliminary data.</text>
</comment>
<evidence type="ECO:0000259" key="6">
    <source>
        <dbReference type="Pfam" id="PF25917"/>
    </source>
</evidence>